<evidence type="ECO:0000256" key="1">
    <source>
        <dbReference type="SAM" id="MobiDB-lite"/>
    </source>
</evidence>
<feature type="compositionally biased region" description="Polar residues" evidence="1">
    <location>
        <begin position="111"/>
        <end position="128"/>
    </location>
</feature>
<gene>
    <name evidence="2" type="ORF">EVAR_96713_1</name>
</gene>
<comment type="caution">
    <text evidence="2">The sequence shown here is derived from an EMBL/GenBank/DDBJ whole genome shotgun (WGS) entry which is preliminary data.</text>
</comment>
<feature type="compositionally biased region" description="Basic and acidic residues" evidence="1">
    <location>
        <begin position="1"/>
        <end position="13"/>
    </location>
</feature>
<dbReference type="EMBL" id="BGZK01000566">
    <property type="protein sequence ID" value="GBP50476.1"/>
    <property type="molecule type" value="Genomic_DNA"/>
</dbReference>
<sequence length="239" mass="26394">MSYHKRAPEEGSRTSDSYFNPERTFQRANEKFVSAKSGVPARPARASQWKLRKAARLGGGALRSRRGPRPGPSIVAKSRVRKHTANRESRKPSCTERGGADTRRRRRARVTHNSPSSTITQPRLTLGQTGTVNPHGNPFFITSDNFFCQDPLSWQLMEIAGRAKHVAVDAARSVLDSCRSGLHPAIRLEVTASAVPFSQPFSIRYPIEEADSALVIGVASVHERQYYLLTGDSQAGFPL</sequence>
<organism evidence="2 3">
    <name type="scientific">Eumeta variegata</name>
    <name type="common">Bagworm moth</name>
    <name type="synonym">Eumeta japonica</name>
    <dbReference type="NCBI Taxonomy" id="151549"/>
    <lineage>
        <taxon>Eukaryota</taxon>
        <taxon>Metazoa</taxon>
        <taxon>Ecdysozoa</taxon>
        <taxon>Arthropoda</taxon>
        <taxon>Hexapoda</taxon>
        <taxon>Insecta</taxon>
        <taxon>Pterygota</taxon>
        <taxon>Neoptera</taxon>
        <taxon>Endopterygota</taxon>
        <taxon>Lepidoptera</taxon>
        <taxon>Glossata</taxon>
        <taxon>Ditrysia</taxon>
        <taxon>Tineoidea</taxon>
        <taxon>Psychidae</taxon>
        <taxon>Oiketicinae</taxon>
        <taxon>Eumeta</taxon>
    </lineage>
</organism>
<dbReference type="Proteomes" id="UP000299102">
    <property type="component" value="Unassembled WGS sequence"/>
</dbReference>
<evidence type="ECO:0000313" key="2">
    <source>
        <dbReference type="EMBL" id="GBP50476.1"/>
    </source>
</evidence>
<keyword evidence="3" id="KW-1185">Reference proteome</keyword>
<proteinExistence type="predicted"/>
<feature type="compositionally biased region" description="Basic and acidic residues" evidence="1">
    <location>
        <begin position="85"/>
        <end position="102"/>
    </location>
</feature>
<feature type="region of interest" description="Disordered" evidence="1">
    <location>
        <begin position="1"/>
        <end position="128"/>
    </location>
</feature>
<name>A0A4C1WGB5_EUMVA</name>
<dbReference type="AlphaFoldDB" id="A0A4C1WGB5"/>
<protein>
    <submittedName>
        <fullName evidence="2">Uncharacterized protein</fullName>
    </submittedName>
</protein>
<accession>A0A4C1WGB5</accession>
<reference evidence="2 3" key="1">
    <citation type="journal article" date="2019" name="Commun. Biol.">
        <title>The bagworm genome reveals a unique fibroin gene that provides high tensile strength.</title>
        <authorList>
            <person name="Kono N."/>
            <person name="Nakamura H."/>
            <person name="Ohtoshi R."/>
            <person name="Tomita M."/>
            <person name="Numata K."/>
            <person name="Arakawa K."/>
        </authorList>
    </citation>
    <scope>NUCLEOTIDE SEQUENCE [LARGE SCALE GENOMIC DNA]</scope>
</reference>
<evidence type="ECO:0000313" key="3">
    <source>
        <dbReference type="Proteomes" id="UP000299102"/>
    </source>
</evidence>